<reference evidence="2" key="1">
    <citation type="submission" date="2021-01" db="EMBL/GenBank/DDBJ databases">
        <authorList>
            <person name="Corre E."/>
            <person name="Pelletier E."/>
            <person name="Niang G."/>
            <person name="Scheremetjew M."/>
            <person name="Finn R."/>
            <person name="Kale V."/>
            <person name="Holt S."/>
            <person name="Cochrane G."/>
            <person name="Meng A."/>
            <person name="Brown T."/>
            <person name="Cohen L."/>
        </authorList>
    </citation>
    <scope>NUCLEOTIDE SEQUENCE</scope>
    <source>
        <strain evidence="2">CCMP219</strain>
    </source>
</reference>
<evidence type="ECO:0000313" key="2">
    <source>
        <dbReference type="EMBL" id="CAD8305546.1"/>
    </source>
</evidence>
<accession>A0A7R9VVR2</accession>
<protein>
    <submittedName>
        <fullName evidence="2">Uncharacterized protein</fullName>
    </submittedName>
</protein>
<evidence type="ECO:0000256" key="1">
    <source>
        <dbReference type="SAM" id="MobiDB-lite"/>
    </source>
</evidence>
<feature type="region of interest" description="Disordered" evidence="1">
    <location>
        <begin position="49"/>
        <end position="83"/>
    </location>
</feature>
<organism evidence="2">
    <name type="scientific">Chlamydomonas euryale</name>
    <dbReference type="NCBI Taxonomy" id="1486919"/>
    <lineage>
        <taxon>Eukaryota</taxon>
        <taxon>Viridiplantae</taxon>
        <taxon>Chlorophyta</taxon>
        <taxon>core chlorophytes</taxon>
        <taxon>Chlorophyceae</taxon>
        <taxon>CS clade</taxon>
        <taxon>Chlamydomonadales</taxon>
        <taxon>Chlamydomonadaceae</taxon>
        <taxon>Chlamydomonas</taxon>
    </lineage>
</organism>
<proteinExistence type="predicted"/>
<sequence>MAGFDPRRHSAVCLAVKERQTVYSNKPGSAGSTLDTPLKSFMVGPNKPDAAGISSLHKPARGAPPSQYNKKNGDAHPGFLNPNGKWTQDAMTLLIAESQAQPLCATGTLTATMTGKHGGDRPVRPLTSVYTYNDISPVVTAQPVQDGSEVDPVATMRAPAKTMDDSRPVGGGQAESLEWTAKSTIGRASERVQSVSAFWNKLNGAYNLKIGDLSRVDPLGKNVVPGTPNARLIGGRWCHLDRPVEGDVVYTDYYGRCGEDSCNYYGRKYDVATTAFSQSHLVDDNDYIKVGASMAGVHSLRTRPGLSLDASVISGPSARLEKLSPYTVGSARGVHKVTAHARLRGTERPAWVN</sequence>
<dbReference type="AlphaFoldDB" id="A0A7R9VVR2"/>
<gene>
    <name evidence="2" type="ORF">CEUR00632_LOCUS18143</name>
</gene>
<dbReference type="EMBL" id="HBEC01039039">
    <property type="protein sequence ID" value="CAD8305546.1"/>
    <property type="molecule type" value="Transcribed_RNA"/>
</dbReference>
<name>A0A7R9VVR2_9CHLO</name>